<sequence length="90" mass="10221">MPKGHFISYLKARKLVSKGCIYHLVQVNNSSVETPPIQSVPVVSEFLEVFLDDFPRVPLEREIDFGIDILQDTRPISIPPYKIAPAELKE</sequence>
<reference evidence="1 2" key="1">
    <citation type="submission" date="2020-09" db="EMBL/GenBank/DDBJ databases">
        <title>De no assembly of potato wild relative species, Solanum commersonii.</title>
        <authorList>
            <person name="Cho K."/>
        </authorList>
    </citation>
    <scope>NUCLEOTIDE SEQUENCE [LARGE SCALE GENOMIC DNA]</scope>
    <source>
        <strain evidence="1">LZ3.2</strain>
        <tissue evidence="1">Leaf</tissue>
    </source>
</reference>
<accession>A0A9J5WMA3</accession>
<organism evidence="1 2">
    <name type="scientific">Solanum commersonii</name>
    <name type="common">Commerson's wild potato</name>
    <name type="synonym">Commerson's nightshade</name>
    <dbReference type="NCBI Taxonomy" id="4109"/>
    <lineage>
        <taxon>Eukaryota</taxon>
        <taxon>Viridiplantae</taxon>
        <taxon>Streptophyta</taxon>
        <taxon>Embryophyta</taxon>
        <taxon>Tracheophyta</taxon>
        <taxon>Spermatophyta</taxon>
        <taxon>Magnoliopsida</taxon>
        <taxon>eudicotyledons</taxon>
        <taxon>Gunneridae</taxon>
        <taxon>Pentapetalae</taxon>
        <taxon>asterids</taxon>
        <taxon>lamiids</taxon>
        <taxon>Solanales</taxon>
        <taxon>Solanaceae</taxon>
        <taxon>Solanoideae</taxon>
        <taxon>Solaneae</taxon>
        <taxon>Solanum</taxon>
    </lineage>
</organism>
<dbReference type="EMBL" id="JACXVP010000011">
    <property type="protein sequence ID" value="KAG5576650.1"/>
    <property type="molecule type" value="Genomic_DNA"/>
</dbReference>
<protein>
    <submittedName>
        <fullName evidence="1">Uncharacterized protein</fullName>
    </submittedName>
</protein>
<keyword evidence="2" id="KW-1185">Reference proteome</keyword>
<evidence type="ECO:0000313" key="2">
    <source>
        <dbReference type="Proteomes" id="UP000824120"/>
    </source>
</evidence>
<comment type="caution">
    <text evidence="1">The sequence shown here is derived from an EMBL/GenBank/DDBJ whole genome shotgun (WGS) entry which is preliminary data.</text>
</comment>
<name>A0A9J5WMA3_SOLCO</name>
<dbReference type="AlphaFoldDB" id="A0A9J5WMA3"/>
<dbReference type="Proteomes" id="UP000824120">
    <property type="component" value="Chromosome 11"/>
</dbReference>
<dbReference type="OrthoDB" id="437338at2759"/>
<proteinExistence type="predicted"/>
<evidence type="ECO:0000313" key="1">
    <source>
        <dbReference type="EMBL" id="KAG5576650.1"/>
    </source>
</evidence>
<gene>
    <name evidence="1" type="ORF">H5410_056784</name>
</gene>